<dbReference type="EMBL" id="JAQNDM010000002">
    <property type="protein sequence ID" value="MDC0715113.1"/>
    <property type="molecule type" value="Genomic_DNA"/>
</dbReference>
<evidence type="ECO:0000313" key="2">
    <source>
        <dbReference type="Proteomes" id="UP001221838"/>
    </source>
</evidence>
<protein>
    <submittedName>
        <fullName evidence="1">Uncharacterized protein</fullName>
    </submittedName>
</protein>
<sequence length="262" mass="29471">MRSKSDRAAAMLLIHQSGTSGQIDVNYFLAGPHSFPSTTVNVSSEPDFWMAYVWYWGNNTREGMEDSALWSYGYFWSRWWVGCNMGDTRNESGLAYVDRTNDATPWFWIASRSSEAKEDARLIERPGDKCFVSVKNTTGSTLHVFIVIRDIMSASYPTALVAANLGSSETASESEVAVKRSKNGMYVQIWAIDADGWFSLIWNSGNFDHCDRTDGEEPTHLKFIIANDGVHVEVDVKRKKLGALKRINSGKTPIFMTGFQYL</sequence>
<proteinExistence type="predicted"/>
<comment type="caution">
    <text evidence="1">The sequence shown here is derived from an EMBL/GenBank/DDBJ whole genome shotgun (WGS) entry which is preliminary data.</text>
</comment>
<dbReference type="RefSeq" id="WP_272145788.1">
    <property type="nucleotide sequence ID" value="NZ_JAQNDM010000002.1"/>
</dbReference>
<reference evidence="1 2" key="1">
    <citation type="submission" date="2022-11" db="EMBL/GenBank/DDBJ databases">
        <title>Minimal conservation of predation-associated metabolite biosynthetic gene clusters underscores biosynthetic potential of Myxococcota including descriptions for ten novel species: Archangium lansinium sp. nov., Myxococcus landrumus sp. nov., Nannocystis bai.</title>
        <authorList>
            <person name="Ahearne A."/>
            <person name="Stevens C."/>
            <person name="Dowd S."/>
        </authorList>
    </citation>
    <scope>NUCLEOTIDE SEQUENCE [LARGE SCALE GENOMIC DNA]</scope>
    <source>
        <strain evidence="1 2">NCWAL01</strain>
    </source>
</reference>
<evidence type="ECO:0000313" key="1">
    <source>
        <dbReference type="EMBL" id="MDC0715113.1"/>
    </source>
</evidence>
<name>A0ABT5DQY2_9BACT</name>
<gene>
    <name evidence="1" type="ORF">POL68_42085</name>
</gene>
<accession>A0ABT5DQY2</accession>
<keyword evidence="2" id="KW-1185">Reference proteome</keyword>
<organism evidence="1 2">
    <name type="scientific">Stigmatella ashevillensis</name>
    <dbReference type="NCBI Taxonomy" id="2995309"/>
    <lineage>
        <taxon>Bacteria</taxon>
        <taxon>Pseudomonadati</taxon>
        <taxon>Myxococcota</taxon>
        <taxon>Myxococcia</taxon>
        <taxon>Myxococcales</taxon>
        <taxon>Cystobacterineae</taxon>
        <taxon>Archangiaceae</taxon>
        <taxon>Stigmatella</taxon>
    </lineage>
</organism>
<dbReference type="Proteomes" id="UP001221838">
    <property type="component" value="Unassembled WGS sequence"/>
</dbReference>